<reference evidence="1 2" key="1">
    <citation type="submission" date="2024-02" db="EMBL/GenBank/DDBJ databases">
        <title>Discinaceae phylogenomics.</title>
        <authorList>
            <person name="Dirks A.C."/>
            <person name="James T.Y."/>
        </authorList>
    </citation>
    <scope>NUCLEOTIDE SEQUENCE [LARGE SCALE GENOMIC DNA]</scope>
    <source>
        <strain evidence="1 2">ACD0624</strain>
    </source>
</reference>
<dbReference type="Proteomes" id="UP001447188">
    <property type="component" value="Unassembled WGS sequence"/>
</dbReference>
<organism evidence="1 2">
    <name type="scientific">Discina gigas</name>
    <dbReference type="NCBI Taxonomy" id="1032678"/>
    <lineage>
        <taxon>Eukaryota</taxon>
        <taxon>Fungi</taxon>
        <taxon>Dikarya</taxon>
        <taxon>Ascomycota</taxon>
        <taxon>Pezizomycotina</taxon>
        <taxon>Pezizomycetes</taxon>
        <taxon>Pezizales</taxon>
        <taxon>Discinaceae</taxon>
        <taxon>Discina</taxon>
    </lineage>
</organism>
<protein>
    <submittedName>
        <fullName evidence="1">Uncharacterized protein</fullName>
    </submittedName>
</protein>
<gene>
    <name evidence="1" type="ORF">Q9L58_009039</name>
</gene>
<evidence type="ECO:0000313" key="1">
    <source>
        <dbReference type="EMBL" id="KAL0632080.1"/>
    </source>
</evidence>
<dbReference type="EMBL" id="JBBBZM010000188">
    <property type="protein sequence ID" value="KAL0632080.1"/>
    <property type="molecule type" value="Genomic_DNA"/>
</dbReference>
<accession>A0ABR3G8I7</accession>
<name>A0ABR3G8I7_9PEZI</name>
<evidence type="ECO:0000313" key="2">
    <source>
        <dbReference type="Proteomes" id="UP001447188"/>
    </source>
</evidence>
<comment type="caution">
    <text evidence="1">The sequence shown here is derived from an EMBL/GenBank/DDBJ whole genome shotgun (WGS) entry which is preliminary data.</text>
</comment>
<proteinExistence type="predicted"/>
<sequence>MVRCARSSTSLVWGIPVHPTHLLRATKTHERLLPVLRALRGCHLFAPDPPSTPIFPSLSSTFTVTTPAAPFPVVAVQPTGLNAASGLNPTATFSFTPVVSPPYPLSFEASTSSTPVGAAAARTNGFASRRKGIASLPAEILELIEAEMLLSAHEEDVPRSLVDALEKVAMNGDDEGMLGWKRICLCGERYVETGDVVRCRERVLTEVRSEETQSYLLKHFGITTAIISTPLKHSIVLLVLPHRVSSLPAPLSTMSSLPMHPPIPPQLLSTFPREAPTITSGRLPSSKSSLRKLSALPPPAIPLVTPSDDFIGHLHPGMFARNHWRLRNQNSGMRASVVDPAYLLLTDEKLRRFRWCVEELVLWKGVRLAREELGYEDLSTLGHFEMALSVGPTAPISGLQVEGNWWSMNSVGDEGRGKRAKVQEDTGSEAMREREKQYWQAAIKPELWLLEELTYEP</sequence>
<keyword evidence="2" id="KW-1185">Reference proteome</keyword>